<feature type="region of interest" description="Disordered" evidence="12">
    <location>
        <begin position="1"/>
        <end position="44"/>
    </location>
</feature>
<dbReference type="InterPro" id="IPR000836">
    <property type="entry name" value="PRTase_dom"/>
</dbReference>
<dbReference type="PANTHER" id="PTHR32315">
    <property type="entry name" value="ADENINE PHOSPHORIBOSYLTRANSFERASE"/>
    <property type="match status" value="1"/>
</dbReference>
<evidence type="ECO:0000256" key="1">
    <source>
        <dbReference type="ARBA" id="ARBA00000868"/>
    </source>
</evidence>
<dbReference type="PANTHER" id="PTHR32315:SF3">
    <property type="entry name" value="ADENINE PHOSPHORIBOSYLTRANSFERASE"/>
    <property type="match status" value="1"/>
</dbReference>
<keyword evidence="9 14" id="KW-0328">Glycosyltransferase</keyword>
<keyword evidence="15" id="KW-1185">Reference proteome</keyword>
<dbReference type="Pfam" id="PF00156">
    <property type="entry name" value="Pribosyltran"/>
    <property type="match status" value="1"/>
</dbReference>
<dbReference type="EC" id="2.4.2.7" evidence="7"/>
<comment type="caution">
    <text evidence="14">The sequence shown here is derived from an EMBL/GenBank/DDBJ whole genome shotgun (WGS) entry which is preliminary data.</text>
</comment>
<evidence type="ECO:0000256" key="4">
    <source>
        <dbReference type="ARBA" id="ARBA00004659"/>
    </source>
</evidence>
<dbReference type="InterPro" id="IPR005764">
    <property type="entry name" value="Ade_phspho_trans"/>
</dbReference>
<dbReference type="Gene3D" id="3.40.50.2020">
    <property type="match status" value="1"/>
</dbReference>
<evidence type="ECO:0000313" key="14">
    <source>
        <dbReference type="EMBL" id="KAK5089071.1"/>
    </source>
</evidence>
<dbReference type="EMBL" id="JAVRRJ010000002">
    <property type="protein sequence ID" value="KAK5089071.1"/>
    <property type="molecule type" value="Genomic_DNA"/>
</dbReference>
<name>A0AAN7YIT5_9EURO</name>
<dbReference type="HAMAP" id="MF_00004">
    <property type="entry name" value="Aden_phosphoribosyltr"/>
    <property type="match status" value="1"/>
</dbReference>
<dbReference type="InterPro" id="IPR029057">
    <property type="entry name" value="PRTase-like"/>
</dbReference>
<dbReference type="GeneID" id="90023526"/>
<feature type="domain" description="Phosphoribosyltransferase" evidence="13">
    <location>
        <begin position="85"/>
        <end position="195"/>
    </location>
</feature>
<evidence type="ECO:0000256" key="11">
    <source>
        <dbReference type="ARBA" id="ARBA00022726"/>
    </source>
</evidence>
<evidence type="ECO:0000256" key="8">
    <source>
        <dbReference type="ARBA" id="ARBA00022490"/>
    </source>
</evidence>
<comment type="catalytic activity">
    <reaction evidence="1">
        <text>AMP + diphosphate = 5-phospho-alpha-D-ribose 1-diphosphate + adenine</text>
        <dbReference type="Rhea" id="RHEA:16609"/>
        <dbReference type="ChEBI" id="CHEBI:16708"/>
        <dbReference type="ChEBI" id="CHEBI:33019"/>
        <dbReference type="ChEBI" id="CHEBI:58017"/>
        <dbReference type="ChEBI" id="CHEBI:456215"/>
        <dbReference type="EC" id="2.4.2.7"/>
    </reaction>
</comment>
<accession>A0AAN7YIT5</accession>
<evidence type="ECO:0000259" key="13">
    <source>
        <dbReference type="Pfam" id="PF00156"/>
    </source>
</evidence>
<protein>
    <recommendedName>
        <fullName evidence="7">adenine phosphoribosyltransferase</fullName>
        <ecNumber evidence="7">2.4.2.7</ecNumber>
    </recommendedName>
</protein>
<keyword evidence="10 14" id="KW-0808">Transferase</keyword>
<comment type="subunit">
    <text evidence="6">Homodimer.</text>
</comment>
<evidence type="ECO:0000256" key="6">
    <source>
        <dbReference type="ARBA" id="ARBA00011738"/>
    </source>
</evidence>
<evidence type="ECO:0000256" key="12">
    <source>
        <dbReference type="SAM" id="MobiDB-lite"/>
    </source>
</evidence>
<evidence type="ECO:0000256" key="3">
    <source>
        <dbReference type="ARBA" id="ARBA00004496"/>
    </source>
</evidence>
<dbReference type="InterPro" id="IPR050054">
    <property type="entry name" value="UPRTase/APRTase"/>
</dbReference>
<keyword evidence="8" id="KW-0963">Cytoplasm</keyword>
<proteinExistence type="inferred from homology"/>
<dbReference type="GO" id="GO:0003999">
    <property type="term" value="F:adenine phosphoribosyltransferase activity"/>
    <property type="evidence" value="ECO:0007669"/>
    <property type="project" value="UniProtKB-EC"/>
</dbReference>
<comment type="function">
    <text evidence="2">Catalyzes a salvage reaction resulting in the formation of AMP, that is energically less costly than de novo synthesis.</text>
</comment>
<dbReference type="Proteomes" id="UP001309876">
    <property type="component" value="Unassembled WGS sequence"/>
</dbReference>
<evidence type="ECO:0000256" key="2">
    <source>
        <dbReference type="ARBA" id="ARBA00003968"/>
    </source>
</evidence>
<evidence type="ECO:0000256" key="5">
    <source>
        <dbReference type="ARBA" id="ARBA00008391"/>
    </source>
</evidence>
<dbReference type="GO" id="GO:0006166">
    <property type="term" value="P:purine ribonucleoside salvage"/>
    <property type="evidence" value="ECO:0007669"/>
    <property type="project" value="UniProtKB-KW"/>
</dbReference>
<dbReference type="SUPFAM" id="SSF53271">
    <property type="entry name" value="PRTase-like"/>
    <property type="match status" value="1"/>
</dbReference>
<gene>
    <name evidence="14" type="primary">APT1</name>
    <name evidence="14" type="ORF">LTR05_003295</name>
</gene>
<sequence length="226" mass="24327">MSSPSTLPVVTDPINTNTNGSSRPESHATTSSTKLSSNEIEGLREQRKQKTNFFRQAITQTPDFPQPGILFEDIFPIFTSPPHHEALIEAYELQIKELQGGPPDVIVGLDARGFLIGPTLALRARCKFVPVRKAGKLPGKLETVTYEKEYGADTFAMQTDSIKPGDKVLVVDDLIATGGSAAAAGQLVKKCGGQLLAYIFIIELTALSGRGKLGDVPVYTLIESQA</sequence>
<evidence type="ECO:0000256" key="10">
    <source>
        <dbReference type="ARBA" id="ARBA00022679"/>
    </source>
</evidence>
<dbReference type="CDD" id="cd06223">
    <property type="entry name" value="PRTases_typeI"/>
    <property type="match status" value="1"/>
</dbReference>
<evidence type="ECO:0000313" key="15">
    <source>
        <dbReference type="Proteomes" id="UP001309876"/>
    </source>
</evidence>
<keyword evidence="11" id="KW-0660">Purine salvage</keyword>
<organism evidence="14 15">
    <name type="scientific">Lithohypha guttulata</name>
    <dbReference type="NCBI Taxonomy" id="1690604"/>
    <lineage>
        <taxon>Eukaryota</taxon>
        <taxon>Fungi</taxon>
        <taxon>Dikarya</taxon>
        <taxon>Ascomycota</taxon>
        <taxon>Pezizomycotina</taxon>
        <taxon>Eurotiomycetes</taxon>
        <taxon>Chaetothyriomycetidae</taxon>
        <taxon>Chaetothyriales</taxon>
        <taxon>Trichomeriaceae</taxon>
        <taxon>Lithohypha</taxon>
    </lineage>
</organism>
<dbReference type="FunFam" id="3.40.50.2020:FF:000004">
    <property type="entry name" value="Adenine phosphoribosyltransferase"/>
    <property type="match status" value="1"/>
</dbReference>
<dbReference type="GO" id="GO:0044209">
    <property type="term" value="P:AMP salvage"/>
    <property type="evidence" value="ECO:0007669"/>
    <property type="project" value="TreeGrafter"/>
</dbReference>
<evidence type="ECO:0000256" key="9">
    <source>
        <dbReference type="ARBA" id="ARBA00022676"/>
    </source>
</evidence>
<comment type="subcellular location">
    <subcellularLocation>
        <location evidence="3">Cytoplasm</location>
    </subcellularLocation>
</comment>
<dbReference type="NCBIfam" id="TIGR01090">
    <property type="entry name" value="apt"/>
    <property type="match status" value="1"/>
</dbReference>
<reference evidence="14 15" key="1">
    <citation type="submission" date="2023-08" db="EMBL/GenBank/DDBJ databases">
        <title>Black Yeasts Isolated from many extreme environments.</title>
        <authorList>
            <person name="Coleine C."/>
            <person name="Stajich J.E."/>
            <person name="Selbmann L."/>
        </authorList>
    </citation>
    <scope>NUCLEOTIDE SEQUENCE [LARGE SCALE GENOMIC DNA]</scope>
    <source>
        <strain evidence="14 15">CCFEE 5910</strain>
    </source>
</reference>
<evidence type="ECO:0000256" key="7">
    <source>
        <dbReference type="ARBA" id="ARBA00011893"/>
    </source>
</evidence>
<dbReference type="GO" id="GO:0006168">
    <property type="term" value="P:adenine salvage"/>
    <property type="evidence" value="ECO:0007669"/>
    <property type="project" value="InterPro"/>
</dbReference>
<dbReference type="GO" id="GO:0016208">
    <property type="term" value="F:AMP binding"/>
    <property type="evidence" value="ECO:0007669"/>
    <property type="project" value="TreeGrafter"/>
</dbReference>
<dbReference type="GO" id="GO:0005737">
    <property type="term" value="C:cytoplasm"/>
    <property type="evidence" value="ECO:0007669"/>
    <property type="project" value="UniProtKB-SubCell"/>
</dbReference>
<dbReference type="GO" id="GO:0002055">
    <property type="term" value="F:adenine binding"/>
    <property type="evidence" value="ECO:0007669"/>
    <property type="project" value="TreeGrafter"/>
</dbReference>
<dbReference type="NCBIfam" id="NF002636">
    <property type="entry name" value="PRK02304.1-5"/>
    <property type="match status" value="1"/>
</dbReference>
<dbReference type="AlphaFoldDB" id="A0AAN7YIT5"/>
<dbReference type="RefSeq" id="XP_064754156.1">
    <property type="nucleotide sequence ID" value="XM_064898199.1"/>
</dbReference>
<comment type="similarity">
    <text evidence="5">Belongs to the purine/pyrimidine phosphoribosyltransferase family.</text>
</comment>
<comment type="pathway">
    <text evidence="4">Purine metabolism; AMP biosynthesis via salvage pathway; AMP from adenine: step 1/1.</text>
</comment>
<feature type="compositionally biased region" description="Polar residues" evidence="12">
    <location>
        <begin position="1"/>
        <end position="39"/>
    </location>
</feature>